<sequence length="141" mass="16563">MARANFLSLPTELRLEIYTHCTAFTLLQVSHTSRILYHEVNNYPGIVERSFGYWFPNKLYWLFARFVVADKRMFYCSRADPDYGSRFPGAFNVNLVAKLDESTPEESSLFQNQYGYLFVEIPSRTVRQASNDFRRTMHLPV</sequence>
<dbReference type="EMBL" id="ML119668">
    <property type="protein sequence ID" value="RPA82839.1"/>
    <property type="molecule type" value="Genomic_DNA"/>
</dbReference>
<dbReference type="OrthoDB" id="435188at2759"/>
<protein>
    <recommendedName>
        <fullName evidence="3">F-box domain-containing protein</fullName>
    </recommendedName>
</protein>
<dbReference type="AlphaFoldDB" id="A0A3N4I9U0"/>
<accession>A0A3N4I9U0</accession>
<keyword evidence="2" id="KW-1185">Reference proteome</keyword>
<proteinExistence type="predicted"/>
<evidence type="ECO:0008006" key="3">
    <source>
        <dbReference type="Google" id="ProtNLM"/>
    </source>
</evidence>
<evidence type="ECO:0000313" key="2">
    <source>
        <dbReference type="Proteomes" id="UP000275078"/>
    </source>
</evidence>
<reference evidence="1 2" key="1">
    <citation type="journal article" date="2018" name="Nat. Ecol. Evol.">
        <title>Pezizomycetes genomes reveal the molecular basis of ectomycorrhizal truffle lifestyle.</title>
        <authorList>
            <person name="Murat C."/>
            <person name="Payen T."/>
            <person name="Noel B."/>
            <person name="Kuo A."/>
            <person name="Morin E."/>
            <person name="Chen J."/>
            <person name="Kohler A."/>
            <person name="Krizsan K."/>
            <person name="Balestrini R."/>
            <person name="Da Silva C."/>
            <person name="Montanini B."/>
            <person name="Hainaut M."/>
            <person name="Levati E."/>
            <person name="Barry K.W."/>
            <person name="Belfiori B."/>
            <person name="Cichocki N."/>
            <person name="Clum A."/>
            <person name="Dockter R.B."/>
            <person name="Fauchery L."/>
            <person name="Guy J."/>
            <person name="Iotti M."/>
            <person name="Le Tacon F."/>
            <person name="Lindquist E.A."/>
            <person name="Lipzen A."/>
            <person name="Malagnac F."/>
            <person name="Mello A."/>
            <person name="Molinier V."/>
            <person name="Miyauchi S."/>
            <person name="Poulain J."/>
            <person name="Riccioni C."/>
            <person name="Rubini A."/>
            <person name="Sitrit Y."/>
            <person name="Splivallo R."/>
            <person name="Traeger S."/>
            <person name="Wang M."/>
            <person name="Zifcakova L."/>
            <person name="Wipf D."/>
            <person name="Zambonelli A."/>
            <person name="Paolocci F."/>
            <person name="Nowrousian M."/>
            <person name="Ottonello S."/>
            <person name="Baldrian P."/>
            <person name="Spatafora J.W."/>
            <person name="Henrissat B."/>
            <person name="Nagy L.G."/>
            <person name="Aury J.M."/>
            <person name="Wincker P."/>
            <person name="Grigoriev I.V."/>
            <person name="Bonfante P."/>
            <person name="Martin F.M."/>
        </authorList>
    </citation>
    <scope>NUCLEOTIDE SEQUENCE [LARGE SCALE GENOMIC DNA]</scope>
    <source>
        <strain evidence="1 2">RN42</strain>
    </source>
</reference>
<dbReference type="Proteomes" id="UP000275078">
    <property type="component" value="Unassembled WGS sequence"/>
</dbReference>
<organism evidence="1 2">
    <name type="scientific">Ascobolus immersus RN42</name>
    <dbReference type="NCBI Taxonomy" id="1160509"/>
    <lineage>
        <taxon>Eukaryota</taxon>
        <taxon>Fungi</taxon>
        <taxon>Dikarya</taxon>
        <taxon>Ascomycota</taxon>
        <taxon>Pezizomycotina</taxon>
        <taxon>Pezizomycetes</taxon>
        <taxon>Pezizales</taxon>
        <taxon>Ascobolaceae</taxon>
        <taxon>Ascobolus</taxon>
    </lineage>
</organism>
<gene>
    <name evidence="1" type="ORF">BJ508DRAFT_325002</name>
</gene>
<name>A0A3N4I9U0_ASCIM</name>
<evidence type="ECO:0000313" key="1">
    <source>
        <dbReference type="EMBL" id="RPA82839.1"/>
    </source>
</evidence>